<reference evidence="2" key="3">
    <citation type="submission" date="2025-09" db="UniProtKB">
        <authorList>
            <consortium name="Ensembl"/>
        </authorList>
    </citation>
    <scope>IDENTIFICATION</scope>
</reference>
<feature type="transmembrane region" description="Helical" evidence="1">
    <location>
        <begin position="6"/>
        <end position="25"/>
    </location>
</feature>
<organism evidence="2 3">
    <name type="scientific">Ciona savignyi</name>
    <name type="common">Pacific transparent sea squirt</name>
    <dbReference type="NCBI Taxonomy" id="51511"/>
    <lineage>
        <taxon>Eukaryota</taxon>
        <taxon>Metazoa</taxon>
        <taxon>Chordata</taxon>
        <taxon>Tunicata</taxon>
        <taxon>Ascidiacea</taxon>
        <taxon>Phlebobranchia</taxon>
        <taxon>Cionidae</taxon>
        <taxon>Ciona</taxon>
    </lineage>
</organism>
<name>H2Y8L2_CIOSA</name>
<keyword evidence="3" id="KW-1185">Reference proteome</keyword>
<dbReference type="Proteomes" id="UP000007875">
    <property type="component" value="Unassembled WGS sequence"/>
</dbReference>
<evidence type="ECO:0000256" key="1">
    <source>
        <dbReference type="SAM" id="Phobius"/>
    </source>
</evidence>
<proteinExistence type="predicted"/>
<dbReference type="HOGENOM" id="CLU_1708237_0_0_1"/>
<evidence type="ECO:0000313" key="3">
    <source>
        <dbReference type="Proteomes" id="UP000007875"/>
    </source>
</evidence>
<protein>
    <submittedName>
        <fullName evidence="2">Uncharacterized protein</fullName>
    </submittedName>
</protein>
<keyword evidence="1" id="KW-0472">Membrane</keyword>
<evidence type="ECO:0000313" key="2">
    <source>
        <dbReference type="Ensembl" id="ENSCSAVP00000001660.1"/>
    </source>
</evidence>
<reference evidence="3" key="1">
    <citation type="submission" date="2003-08" db="EMBL/GenBank/DDBJ databases">
        <authorList>
            <person name="Birren B."/>
            <person name="Nusbaum C."/>
            <person name="Abebe A."/>
            <person name="Abouelleil A."/>
            <person name="Adekoya E."/>
            <person name="Ait-zahra M."/>
            <person name="Allen N."/>
            <person name="Allen T."/>
            <person name="An P."/>
            <person name="Anderson M."/>
            <person name="Anderson S."/>
            <person name="Arachchi H."/>
            <person name="Armbruster J."/>
            <person name="Bachantsang P."/>
            <person name="Baldwin J."/>
            <person name="Barry A."/>
            <person name="Bayul T."/>
            <person name="Blitshsteyn B."/>
            <person name="Bloom T."/>
            <person name="Blye J."/>
            <person name="Boguslavskiy L."/>
            <person name="Borowsky M."/>
            <person name="Boukhgalter B."/>
            <person name="Brunache A."/>
            <person name="Butler J."/>
            <person name="Calixte N."/>
            <person name="Calvo S."/>
            <person name="Camarata J."/>
            <person name="Campo K."/>
            <person name="Chang J."/>
            <person name="Cheshatsang Y."/>
            <person name="Citroen M."/>
            <person name="Collymore A."/>
            <person name="Considine T."/>
            <person name="Cook A."/>
            <person name="Cooke P."/>
            <person name="Corum B."/>
            <person name="Cuomo C."/>
            <person name="David R."/>
            <person name="Dawoe T."/>
            <person name="Degray S."/>
            <person name="Dodge S."/>
            <person name="Dooley K."/>
            <person name="Dorje P."/>
            <person name="Dorjee K."/>
            <person name="Dorris L."/>
            <person name="Duffey N."/>
            <person name="Dupes A."/>
            <person name="Elkins T."/>
            <person name="Engels R."/>
            <person name="Erickson J."/>
            <person name="Farina A."/>
            <person name="Faro S."/>
            <person name="Ferreira P."/>
            <person name="Fischer H."/>
            <person name="Fitzgerald M."/>
            <person name="Foley K."/>
            <person name="Gage D."/>
            <person name="Galagan J."/>
            <person name="Gearin G."/>
            <person name="Gnerre S."/>
            <person name="Gnirke A."/>
            <person name="Goyette A."/>
            <person name="Graham J."/>
            <person name="Grandbois E."/>
            <person name="Gyaltsen K."/>
            <person name="Hafez N."/>
            <person name="Hagopian D."/>
            <person name="Hagos B."/>
            <person name="Hall J."/>
            <person name="Hatcher B."/>
            <person name="Heller A."/>
            <person name="Higgins H."/>
            <person name="Honan T."/>
            <person name="Horn A."/>
            <person name="Houde N."/>
            <person name="Hughes L."/>
            <person name="Hulme W."/>
            <person name="Husby E."/>
            <person name="Iliev I."/>
            <person name="Jaffe D."/>
            <person name="Jones C."/>
            <person name="Kamal M."/>
            <person name="Kamat A."/>
            <person name="Kamvysselis M."/>
            <person name="Karlsson E."/>
            <person name="Kells C."/>
            <person name="Kieu A."/>
            <person name="Kisner P."/>
            <person name="Kodira C."/>
            <person name="Kulbokas E."/>
            <person name="Labutti K."/>
            <person name="Lama D."/>
            <person name="Landers T."/>
            <person name="Leger J."/>
            <person name="Levine S."/>
            <person name="Lewis D."/>
            <person name="Lewis T."/>
            <person name="Lindblad-toh K."/>
            <person name="Liu X."/>
            <person name="Lokyitsang T."/>
            <person name="Lokyitsang Y."/>
            <person name="Lucien O."/>
            <person name="Lui A."/>
            <person name="Ma L.J."/>
            <person name="Mabbitt R."/>
            <person name="Macdonald J."/>
            <person name="Maclean C."/>
            <person name="Major J."/>
            <person name="Manning J."/>
            <person name="Marabella R."/>
            <person name="Maru K."/>
            <person name="Matthews C."/>
            <person name="Mauceli E."/>
            <person name="Mccarthy M."/>
            <person name="Mcdonough S."/>
            <person name="Mcghee T."/>
            <person name="Meldrim J."/>
            <person name="Meneus L."/>
            <person name="Mesirov J."/>
            <person name="Mihalev A."/>
            <person name="Mihova T."/>
            <person name="Mikkelsen T."/>
            <person name="Mlenga V."/>
            <person name="Moru K."/>
            <person name="Mozes J."/>
            <person name="Mulrain L."/>
            <person name="Munson G."/>
            <person name="Naylor J."/>
            <person name="Newes C."/>
            <person name="Nguyen C."/>
            <person name="Nguyen N."/>
            <person name="Nguyen T."/>
            <person name="Nicol R."/>
            <person name="Nielsen C."/>
            <person name="Nizzari M."/>
            <person name="Norbu C."/>
            <person name="Norbu N."/>
            <person name="O'donnell P."/>
            <person name="Okoawo O."/>
            <person name="O'leary S."/>
            <person name="Omotosho B."/>
            <person name="O'neill K."/>
            <person name="Osman S."/>
            <person name="Parker S."/>
            <person name="Perrin D."/>
            <person name="Phunkhang P."/>
            <person name="Piqani B."/>
            <person name="Purcell S."/>
            <person name="Rachupka T."/>
            <person name="Ramasamy U."/>
            <person name="Rameau R."/>
            <person name="Ray V."/>
            <person name="Raymond C."/>
            <person name="Retta R."/>
            <person name="Richardson S."/>
            <person name="Rise C."/>
            <person name="Rodriguez J."/>
            <person name="Rogers J."/>
            <person name="Rogov P."/>
            <person name="Rutman M."/>
            <person name="Schupbach R."/>
            <person name="Seaman C."/>
            <person name="Settipalli S."/>
            <person name="Sharpe T."/>
            <person name="Sheridan J."/>
            <person name="Sherpa N."/>
            <person name="Shi J."/>
            <person name="Smirnov S."/>
            <person name="Smith C."/>
            <person name="Sougnez C."/>
            <person name="Spencer B."/>
            <person name="Stalker J."/>
            <person name="Stange-thomann N."/>
            <person name="Stavropoulos S."/>
            <person name="Stetson K."/>
            <person name="Stone C."/>
            <person name="Stone S."/>
            <person name="Stubbs M."/>
            <person name="Talamas J."/>
            <person name="Tchuinga P."/>
            <person name="Tenzing P."/>
            <person name="Tesfaye S."/>
            <person name="Theodore J."/>
            <person name="Thoulutsang Y."/>
            <person name="Topham K."/>
            <person name="Towey S."/>
            <person name="Tsamla T."/>
            <person name="Tsomo N."/>
            <person name="Vallee D."/>
            <person name="Vassiliev H."/>
            <person name="Venkataraman V."/>
            <person name="Vinson J."/>
            <person name="Vo A."/>
            <person name="Wade C."/>
            <person name="Wang S."/>
            <person name="Wangchuk T."/>
            <person name="Wangdi T."/>
            <person name="Whittaker C."/>
            <person name="Wilkinson J."/>
            <person name="Wu Y."/>
            <person name="Wyman D."/>
            <person name="Yadav S."/>
            <person name="Yang S."/>
            <person name="Yang X."/>
            <person name="Yeager S."/>
            <person name="Yee E."/>
            <person name="Young G."/>
            <person name="Zainoun J."/>
            <person name="Zembeck L."/>
            <person name="Zimmer A."/>
            <person name="Zody M."/>
            <person name="Lander E."/>
        </authorList>
    </citation>
    <scope>NUCLEOTIDE SEQUENCE [LARGE SCALE GENOMIC DNA]</scope>
</reference>
<keyword evidence="1" id="KW-0812">Transmembrane</keyword>
<dbReference type="InParanoid" id="H2Y8L2"/>
<keyword evidence="1" id="KW-1133">Transmembrane helix</keyword>
<sequence>MAVPTIVLLNLIMLTVLVVVGFILWKRRNRFATFKHRRMNQSQTSVGDLLYSNLVSKETNQSMTSLEMMSSNGETRNGDITPLTSEVIEVPVEESSGTAGNFDRIFYSKSGGNESEETQLLREDELAPSGHNDVISKSDDVIHFSKSFCRVAFQ</sequence>
<accession>H2Y8L2</accession>
<reference evidence="2" key="2">
    <citation type="submission" date="2025-08" db="UniProtKB">
        <authorList>
            <consortium name="Ensembl"/>
        </authorList>
    </citation>
    <scope>IDENTIFICATION</scope>
</reference>
<dbReference type="Ensembl" id="ENSCSAVT00000001687.1">
    <property type="protein sequence ID" value="ENSCSAVP00000001660.1"/>
    <property type="gene ID" value="ENSCSAVG00000000959.1"/>
</dbReference>
<dbReference type="AlphaFoldDB" id="H2Y8L2"/>